<evidence type="ECO:0000313" key="6">
    <source>
        <dbReference type="EMBL" id="EET06231.1"/>
    </source>
</evidence>
<evidence type="ECO:0000256" key="3">
    <source>
        <dbReference type="ARBA" id="ARBA00023136"/>
    </source>
</evidence>
<feature type="transmembrane region" description="Helical" evidence="4">
    <location>
        <begin position="85"/>
        <end position="106"/>
    </location>
</feature>
<keyword evidence="3 4" id="KW-0472">Membrane</keyword>
<feature type="transmembrane region" description="Helical" evidence="4">
    <location>
        <begin position="202"/>
        <end position="223"/>
    </location>
</feature>
<dbReference type="InterPro" id="IPR036259">
    <property type="entry name" value="MFS_trans_sf"/>
</dbReference>
<feature type="transmembrane region" description="Helical" evidence="4">
    <location>
        <begin position="346"/>
        <end position="366"/>
    </location>
</feature>
<protein>
    <submittedName>
        <fullName evidence="6">Transporter, major facilitator family</fullName>
    </submittedName>
</protein>
<dbReference type="AlphaFoldDB" id="A0A0E1W1P6"/>
<reference evidence="7" key="1">
    <citation type="submission" date="2007-08" db="EMBL/GenBank/DDBJ databases">
        <title>Annotation of Burkholderia pseudomallei 1710a.</title>
        <authorList>
            <person name="Harkins D.M."/>
            <person name="DeShazer D."/>
            <person name="Woods D.E."/>
            <person name="Brinkac L.M."/>
            <person name="Brown K.A."/>
            <person name="Hung G.C."/>
            <person name="Tuanyok A."/>
            <person name="Zhang B."/>
            <person name="Nierman W.C."/>
        </authorList>
    </citation>
    <scope>NUCLEOTIDE SEQUENCE [LARGE SCALE GENOMIC DNA]</scope>
    <source>
        <strain evidence="7">1710a</strain>
    </source>
</reference>
<feature type="transmembrane region" description="Helical" evidence="4">
    <location>
        <begin position="171"/>
        <end position="190"/>
    </location>
</feature>
<dbReference type="Pfam" id="PF07690">
    <property type="entry name" value="MFS_1"/>
    <property type="match status" value="1"/>
</dbReference>
<dbReference type="GO" id="GO:0022857">
    <property type="term" value="F:transmembrane transporter activity"/>
    <property type="evidence" value="ECO:0007669"/>
    <property type="project" value="InterPro"/>
</dbReference>
<dbReference type="PANTHER" id="PTHR42910">
    <property type="entry name" value="TRANSPORTER SCO4007-RELATED"/>
    <property type="match status" value="1"/>
</dbReference>
<dbReference type="PROSITE" id="PS50850">
    <property type="entry name" value="MFS"/>
    <property type="match status" value="1"/>
</dbReference>
<feature type="transmembrane region" description="Helical" evidence="4">
    <location>
        <begin position="113"/>
        <end position="131"/>
    </location>
</feature>
<reference evidence="6 7" key="2">
    <citation type="submission" date="2009-05" db="EMBL/GenBank/DDBJ databases">
        <authorList>
            <person name="Harkins D.M."/>
            <person name="DeShazer D."/>
            <person name="Woods D.E."/>
            <person name="Brinkac L.M."/>
            <person name="Brown K.A."/>
            <person name="Hung G.C."/>
            <person name="Tuanyok A."/>
            <person name="Zhang B."/>
            <person name="Nierman W.C."/>
        </authorList>
    </citation>
    <scope>NUCLEOTIDE SEQUENCE [LARGE SCALE GENOMIC DNA]</scope>
    <source>
        <strain evidence="6 7">1710a</strain>
    </source>
</reference>
<dbReference type="Gene3D" id="1.20.1250.20">
    <property type="entry name" value="MFS general substrate transporter like domains"/>
    <property type="match status" value="1"/>
</dbReference>
<feature type="transmembrane region" description="Helical" evidence="4">
    <location>
        <begin position="318"/>
        <end position="340"/>
    </location>
</feature>
<feature type="domain" description="Major facilitator superfamily (MFS) profile" evidence="5">
    <location>
        <begin position="43"/>
        <end position="442"/>
    </location>
</feature>
<feature type="transmembrane region" description="Helical" evidence="4">
    <location>
        <begin position="137"/>
        <end position="159"/>
    </location>
</feature>
<keyword evidence="2 4" id="KW-1133">Transmembrane helix</keyword>
<evidence type="ECO:0000259" key="5">
    <source>
        <dbReference type="PROSITE" id="PS50850"/>
    </source>
</evidence>
<dbReference type="Proteomes" id="UP000001812">
    <property type="component" value="Chromosome I"/>
</dbReference>
<evidence type="ECO:0000256" key="4">
    <source>
        <dbReference type="SAM" id="Phobius"/>
    </source>
</evidence>
<organism evidence="6 7">
    <name type="scientific">Burkholderia pseudomallei 1710a</name>
    <dbReference type="NCBI Taxonomy" id="320371"/>
    <lineage>
        <taxon>Bacteria</taxon>
        <taxon>Pseudomonadati</taxon>
        <taxon>Pseudomonadota</taxon>
        <taxon>Betaproteobacteria</taxon>
        <taxon>Burkholderiales</taxon>
        <taxon>Burkholderiaceae</taxon>
        <taxon>Burkholderia</taxon>
        <taxon>pseudomallei group</taxon>
    </lineage>
</organism>
<feature type="transmembrane region" description="Helical" evidence="4">
    <location>
        <begin position="43"/>
        <end position="65"/>
    </location>
</feature>
<name>A0A0E1W1P6_BURPE</name>
<evidence type="ECO:0000313" key="7">
    <source>
        <dbReference type="Proteomes" id="UP000001812"/>
    </source>
</evidence>
<dbReference type="HOGENOM" id="CLU_001265_23_0_4"/>
<dbReference type="InterPro" id="IPR020846">
    <property type="entry name" value="MFS_dom"/>
</dbReference>
<feature type="transmembrane region" description="Helical" evidence="4">
    <location>
        <begin position="282"/>
        <end position="306"/>
    </location>
</feature>
<feature type="transmembrane region" description="Helical" evidence="4">
    <location>
        <begin position="386"/>
        <end position="405"/>
    </location>
</feature>
<dbReference type="InterPro" id="IPR011701">
    <property type="entry name" value="MFS"/>
</dbReference>
<proteinExistence type="predicted"/>
<feature type="transmembrane region" description="Helical" evidence="4">
    <location>
        <begin position="411"/>
        <end position="434"/>
    </location>
</feature>
<dbReference type="EMBL" id="CM000832">
    <property type="protein sequence ID" value="EET06231.1"/>
    <property type="molecule type" value="Genomic_DNA"/>
</dbReference>
<gene>
    <name evidence="6" type="ORF">BURPS1710A_0056</name>
</gene>
<evidence type="ECO:0000256" key="1">
    <source>
        <dbReference type="ARBA" id="ARBA00022692"/>
    </source>
</evidence>
<dbReference type="PANTHER" id="PTHR42910:SF1">
    <property type="entry name" value="MAJOR FACILITATOR SUPERFAMILY (MFS) PROFILE DOMAIN-CONTAINING PROTEIN"/>
    <property type="match status" value="1"/>
</dbReference>
<evidence type="ECO:0000256" key="2">
    <source>
        <dbReference type="ARBA" id="ARBA00022989"/>
    </source>
</evidence>
<feature type="transmembrane region" description="Helical" evidence="4">
    <location>
        <begin position="256"/>
        <end position="276"/>
    </location>
</feature>
<keyword evidence="1 4" id="KW-0812">Transmembrane</keyword>
<accession>A0A0E1W1P6</accession>
<dbReference type="SUPFAM" id="SSF103473">
    <property type="entry name" value="MFS general substrate transporter"/>
    <property type="match status" value="1"/>
</dbReference>
<sequence length="442" mass="44680">MSHNKRISTIGARSFPEILSMNCPADLRTGPAAGRPRTAPAPALTPALTMFFSATVGVIVLNLFAAQPLTGPIAAELRLPASLTGLVAMLPQLGYAAGLVLLVPLVDLLENRRLIVTTLAVCAATLALPAVTRSGAVYLAAVFAAGAASSVIQMLVPMAASMAPDERRGRAVGNVMSGLMLGILLSRPLASLIAGAAGWRAFYGAAAAADIAIAAVLAAKLPLRAPQLSTRYAALLRSLWTLVATERVLQRRALSAALSMAAFSAFWTAIGLRLAAAPFDLGLHGIAMFAFAGATGAIVTPFAGLAGDRGRERDALRGAHVAMLAALAALGVAGAGWGGFDTAAHPALALALLVAGAAALDAGVVADQTLGRRAINLLDPAMRGRLNGLFVGLFFVGGSLGAVLAGAAWAWAGWGAVCAVGLVFAGAAFALDWIGAHGPAPR</sequence>